<keyword evidence="5" id="KW-0732">Signal</keyword>
<evidence type="ECO:0000313" key="8">
    <source>
        <dbReference type="Proteomes" id="UP000001194"/>
    </source>
</evidence>
<dbReference type="GeneID" id="6069726"/>
<dbReference type="AlphaFoldDB" id="B0CR74"/>
<name>B0CR74_LACBS</name>
<evidence type="ECO:0000259" key="6">
    <source>
        <dbReference type="Pfam" id="PF01764"/>
    </source>
</evidence>
<feature type="domain" description="Fungal lipase-type" evidence="6">
    <location>
        <begin position="100"/>
        <end position="241"/>
    </location>
</feature>
<evidence type="ECO:0000256" key="5">
    <source>
        <dbReference type="SAM" id="SignalP"/>
    </source>
</evidence>
<dbReference type="Pfam" id="PF01764">
    <property type="entry name" value="Lipase_3"/>
    <property type="match status" value="1"/>
</dbReference>
<comment type="similarity">
    <text evidence="2">Belongs to the AB hydrolase superfamily. Lipase family. Class 3 subfamily.</text>
</comment>
<gene>
    <name evidence="7" type="ORF">LACBIDRAFT_291657</name>
</gene>
<dbReference type="PANTHER" id="PTHR45856">
    <property type="entry name" value="ALPHA/BETA-HYDROLASES SUPERFAMILY PROTEIN"/>
    <property type="match status" value="1"/>
</dbReference>
<reference evidence="7 8" key="1">
    <citation type="journal article" date="2008" name="Nature">
        <title>The genome of Laccaria bicolor provides insights into mycorrhizal symbiosis.</title>
        <authorList>
            <person name="Martin F."/>
            <person name="Aerts A."/>
            <person name="Ahren D."/>
            <person name="Brun A."/>
            <person name="Danchin E.G.J."/>
            <person name="Duchaussoy F."/>
            <person name="Gibon J."/>
            <person name="Kohler A."/>
            <person name="Lindquist E."/>
            <person name="Pereda V."/>
            <person name="Salamov A."/>
            <person name="Shapiro H.J."/>
            <person name="Wuyts J."/>
            <person name="Blaudez D."/>
            <person name="Buee M."/>
            <person name="Brokstein P."/>
            <person name="Canbaeck B."/>
            <person name="Cohen D."/>
            <person name="Courty P.E."/>
            <person name="Coutinho P.M."/>
            <person name="Delaruelle C."/>
            <person name="Detter J.C."/>
            <person name="Deveau A."/>
            <person name="DiFazio S."/>
            <person name="Duplessis S."/>
            <person name="Fraissinet-Tachet L."/>
            <person name="Lucic E."/>
            <person name="Frey-Klett P."/>
            <person name="Fourrey C."/>
            <person name="Feussner I."/>
            <person name="Gay G."/>
            <person name="Grimwood J."/>
            <person name="Hoegger P.J."/>
            <person name="Jain P."/>
            <person name="Kilaru S."/>
            <person name="Labbe J."/>
            <person name="Lin Y.C."/>
            <person name="Legue V."/>
            <person name="Le Tacon F."/>
            <person name="Marmeisse R."/>
            <person name="Melayah D."/>
            <person name="Montanini B."/>
            <person name="Muratet M."/>
            <person name="Nehls U."/>
            <person name="Niculita-Hirzel H."/>
            <person name="Oudot-Le Secq M.P."/>
            <person name="Peter M."/>
            <person name="Quesneville H."/>
            <person name="Rajashekar B."/>
            <person name="Reich M."/>
            <person name="Rouhier N."/>
            <person name="Schmutz J."/>
            <person name="Yin T."/>
            <person name="Chalot M."/>
            <person name="Henrissat B."/>
            <person name="Kuees U."/>
            <person name="Lucas S."/>
            <person name="Van de Peer Y."/>
            <person name="Podila G.K."/>
            <person name="Polle A."/>
            <person name="Pukkila P.J."/>
            <person name="Richardson P.M."/>
            <person name="Rouze P."/>
            <person name="Sanders I.R."/>
            <person name="Stajich J.E."/>
            <person name="Tunlid A."/>
            <person name="Tuskan G."/>
            <person name="Grigoriev I.V."/>
        </authorList>
    </citation>
    <scope>NUCLEOTIDE SEQUENCE [LARGE SCALE GENOMIC DNA]</scope>
    <source>
        <strain evidence="8">S238N-H82 / ATCC MYA-4686</strain>
    </source>
</reference>
<protein>
    <submittedName>
        <fullName evidence="7">Predicted protein</fullName>
    </submittedName>
</protein>
<comment type="catalytic activity">
    <reaction evidence="4">
        <text>a monoacylglycerol + H2O = glycerol + a fatty acid + H(+)</text>
        <dbReference type="Rhea" id="RHEA:15245"/>
        <dbReference type="ChEBI" id="CHEBI:15377"/>
        <dbReference type="ChEBI" id="CHEBI:15378"/>
        <dbReference type="ChEBI" id="CHEBI:17408"/>
        <dbReference type="ChEBI" id="CHEBI:17754"/>
        <dbReference type="ChEBI" id="CHEBI:28868"/>
    </reaction>
</comment>
<evidence type="ECO:0000313" key="7">
    <source>
        <dbReference type="EMBL" id="EDR15152.1"/>
    </source>
</evidence>
<dbReference type="GO" id="GO:0006629">
    <property type="term" value="P:lipid metabolic process"/>
    <property type="evidence" value="ECO:0007669"/>
    <property type="project" value="InterPro"/>
</dbReference>
<dbReference type="EMBL" id="DS547091">
    <property type="protein sequence ID" value="EDR15152.1"/>
    <property type="molecule type" value="Genomic_DNA"/>
</dbReference>
<accession>B0CR74</accession>
<feature type="signal peptide" evidence="5">
    <location>
        <begin position="1"/>
        <end position="19"/>
    </location>
</feature>
<proteinExistence type="inferred from homology"/>
<dbReference type="InParanoid" id="B0CR74"/>
<dbReference type="Gene3D" id="3.40.50.1820">
    <property type="entry name" value="alpha/beta hydrolase"/>
    <property type="match status" value="1"/>
</dbReference>
<dbReference type="HOGENOM" id="CLU_032957_9_1_1"/>
<evidence type="ECO:0000256" key="3">
    <source>
        <dbReference type="ARBA" id="ARBA00047591"/>
    </source>
</evidence>
<dbReference type="OrthoDB" id="426718at2759"/>
<keyword evidence="1" id="KW-1015">Disulfide bond</keyword>
<dbReference type="Proteomes" id="UP000001194">
    <property type="component" value="Unassembled WGS sequence"/>
</dbReference>
<dbReference type="InterPro" id="IPR029058">
    <property type="entry name" value="AB_hydrolase_fold"/>
</dbReference>
<sequence length="305" mass="32582">MLAFIFALFVALQFLSVFAAPAPYFKARDITALSNTDISDLSPFTQLARASYCPTAKLQGWKCGKICDSLPGFEPTLIGGDGITTQIYFVGYWPDQNTIVVSHEGTDPIHLASILTDIKITMHPLNATLFPGVSSAVLVHDGFKDQHAITAQQILAEVQSLMASKNSTSVTLVGHSLGGALAVLDALYMNINLPAGTSIKAVTYGTPRIGNAAFAQLIDEKIPDLRRINNKFDIIPTVPGRFLGYAHPHGEVHLLSTGTAISCPGSDDSTDSRCQNQSVPNVLKGNILDHLGPYVGLSIGTIFCV</sequence>
<dbReference type="InterPro" id="IPR051218">
    <property type="entry name" value="Sec_MonoDiacylglyc_Lipase"/>
</dbReference>
<evidence type="ECO:0000256" key="2">
    <source>
        <dbReference type="ARBA" id="ARBA00043996"/>
    </source>
</evidence>
<feature type="chain" id="PRO_5002746940" evidence="5">
    <location>
        <begin position="20"/>
        <end position="305"/>
    </location>
</feature>
<keyword evidence="8" id="KW-1185">Reference proteome</keyword>
<comment type="catalytic activity">
    <reaction evidence="3">
        <text>a diacylglycerol + H2O = a monoacylglycerol + a fatty acid + H(+)</text>
        <dbReference type="Rhea" id="RHEA:32731"/>
        <dbReference type="ChEBI" id="CHEBI:15377"/>
        <dbReference type="ChEBI" id="CHEBI:15378"/>
        <dbReference type="ChEBI" id="CHEBI:17408"/>
        <dbReference type="ChEBI" id="CHEBI:18035"/>
        <dbReference type="ChEBI" id="CHEBI:28868"/>
    </reaction>
</comment>
<evidence type="ECO:0000256" key="4">
    <source>
        <dbReference type="ARBA" id="ARBA00048461"/>
    </source>
</evidence>
<dbReference type="InterPro" id="IPR002921">
    <property type="entry name" value="Fungal_lipase-type"/>
</dbReference>
<dbReference type="KEGG" id="lbc:LACBIDRAFT_291657"/>
<evidence type="ECO:0000256" key="1">
    <source>
        <dbReference type="ARBA" id="ARBA00023157"/>
    </source>
</evidence>
<dbReference type="RefSeq" id="XP_001873360.1">
    <property type="nucleotide sequence ID" value="XM_001873325.1"/>
</dbReference>
<dbReference type="PANTHER" id="PTHR45856:SF25">
    <property type="entry name" value="FUNGAL LIPASE-LIKE DOMAIN-CONTAINING PROTEIN"/>
    <property type="match status" value="1"/>
</dbReference>
<dbReference type="CDD" id="cd00519">
    <property type="entry name" value="Lipase_3"/>
    <property type="match status" value="1"/>
</dbReference>
<organism evidence="8">
    <name type="scientific">Laccaria bicolor (strain S238N-H82 / ATCC MYA-4686)</name>
    <name type="common">Bicoloured deceiver</name>
    <name type="synonym">Laccaria laccata var. bicolor</name>
    <dbReference type="NCBI Taxonomy" id="486041"/>
    <lineage>
        <taxon>Eukaryota</taxon>
        <taxon>Fungi</taxon>
        <taxon>Dikarya</taxon>
        <taxon>Basidiomycota</taxon>
        <taxon>Agaricomycotina</taxon>
        <taxon>Agaricomycetes</taxon>
        <taxon>Agaricomycetidae</taxon>
        <taxon>Agaricales</taxon>
        <taxon>Agaricineae</taxon>
        <taxon>Hydnangiaceae</taxon>
        <taxon>Laccaria</taxon>
    </lineage>
</organism>
<dbReference type="SUPFAM" id="SSF53474">
    <property type="entry name" value="alpha/beta-Hydrolases"/>
    <property type="match status" value="1"/>
</dbReference>